<keyword evidence="3" id="KW-0560">Oxidoreductase</keyword>
<dbReference type="Gene3D" id="3.20.20.100">
    <property type="entry name" value="NADP-dependent oxidoreductase domain"/>
    <property type="match status" value="1"/>
</dbReference>
<evidence type="ECO:0000256" key="4">
    <source>
        <dbReference type="SAM" id="MobiDB-lite"/>
    </source>
</evidence>
<dbReference type="InterPro" id="IPR005399">
    <property type="entry name" value="K_chnl_volt-dep_bsu_KCNAB-rel"/>
</dbReference>
<dbReference type="PANTHER" id="PTHR43150">
    <property type="entry name" value="HYPERKINETIC, ISOFORM M"/>
    <property type="match status" value="1"/>
</dbReference>
<feature type="compositionally biased region" description="Basic and acidic residues" evidence="4">
    <location>
        <begin position="296"/>
        <end position="314"/>
    </location>
</feature>
<keyword evidence="7" id="KW-1185">Reference proteome</keyword>
<protein>
    <recommendedName>
        <fullName evidence="5">NADP-dependent oxidoreductase domain-containing protein</fullName>
    </recommendedName>
</protein>
<dbReference type="InterPro" id="IPR023210">
    <property type="entry name" value="NADP_OxRdtase_dom"/>
</dbReference>
<comment type="caution">
    <text evidence="6">The sequence shown here is derived from an EMBL/GenBank/DDBJ whole genome shotgun (WGS) entry which is preliminary data.</text>
</comment>
<accession>A0ABQ6I850</accession>
<comment type="similarity">
    <text evidence="1">Belongs to the shaker potassium channel beta subunit family.</text>
</comment>
<evidence type="ECO:0000313" key="6">
    <source>
        <dbReference type="EMBL" id="GMA34002.1"/>
    </source>
</evidence>
<feature type="domain" description="NADP-dependent oxidoreductase" evidence="5">
    <location>
        <begin position="16"/>
        <end position="268"/>
    </location>
</feature>
<dbReference type="Pfam" id="PF00248">
    <property type="entry name" value="Aldo_ket_red"/>
    <property type="match status" value="1"/>
</dbReference>
<feature type="compositionally biased region" description="Basic and acidic residues" evidence="4">
    <location>
        <begin position="324"/>
        <end position="333"/>
    </location>
</feature>
<evidence type="ECO:0000256" key="1">
    <source>
        <dbReference type="ARBA" id="ARBA00006515"/>
    </source>
</evidence>
<dbReference type="PANTHER" id="PTHR43150:SF2">
    <property type="entry name" value="HYPERKINETIC, ISOFORM M"/>
    <property type="match status" value="1"/>
</dbReference>
<evidence type="ECO:0000256" key="3">
    <source>
        <dbReference type="ARBA" id="ARBA00023002"/>
    </source>
</evidence>
<evidence type="ECO:0000259" key="5">
    <source>
        <dbReference type="Pfam" id="PF00248"/>
    </source>
</evidence>
<keyword evidence="2" id="KW-0521">NADP</keyword>
<evidence type="ECO:0000313" key="7">
    <source>
        <dbReference type="Proteomes" id="UP001157125"/>
    </source>
</evidence>
<reference evidence="7" key="1">
    <citation type="journal article" date="2019" name="Int. J. Syst. Evol. Microbiol.">
        <title>The Global Catalogue of Microorganisms (GCM) 10K type strain sequencing project: providing services to taxonomists for standard genome sequencing and annotation.</title>
        <authorList>
            <consortium name="The Broad Institute Genomics Platform"/>
            <consortium name="The Broad Institute Genome Sequencing Center for Infectious Disease"/>
            <person name="Wu L."/>
            <person name="Ma J."/>
        </authorList>
    </citation>
    <scope>NUCLEOTIDE SEQUENCE [LARGE SCALE GENOMIC DNA]</scope>
    <source>
        <strain evidence="7">NBRC 112299</strain>
    </source>
</reference>
<feature type="region of interest" description="Disordered" evidence="4">
    <location>
        <begin position="296"/>
        <end position="355"/>
    </location>
</feature>
<evidence type="ECO:0000256" key="2">
    <source>
        <dbReference type="ARBA" id="ARBA00022857"/>
    </source>
</evidence>
<dbReference type="EMBL" id="BSUN01000001">
    <property type="protein sequence ID" value="GMA34002.1"/>
    <property type="molecule type" value="Genomic_DNA"/>
</dbReference>
<gene>
    <name evidence="6" type="ORF">GCM10025876_02060</name>
</gene>
<proteinExistence type="inferred from homology"/>
<dbReference type="CDD" id="cd19074">
    <property type="entry name" value="Aldo_ket_red_shaker-like"/>
    <property type="match status" value="1"/>
</dbReference>
<dbReference type="Proteomes" id="UP001157125">
    <property type="component" value="Unassembled WGS sequence"/>
</dbReference>
<organism evidence="6 7">
    <name type="scientific">Demequina litorisediminis</name>
    <dbReference type="NCBI Taxonomy" id="1849022"/>
    <lineage>
        <taxon>Bacteria</taxon>
        <taxon>Bacillati</taxon>
        <taxon>Actinomycetota</taxon>
        <taxon>Actinomycetes</taxon>
        <taxon>Micrococcales</taxon>
        <taxon>Demequinaceae</taxon>
        <taxon>Demequina</taxon>
    </lineage>
</organism>
<dbReference type="SUPFAM" id="SSF51430">
    <property type="entry name" value="NAD(P)-linked oxidoreductase"/>
    <property type="match status" value="1"/>
</dbReference>
<sequence length="402" mass="43971">MVSYRYLGNSGLKITELVYGNWLTHGSQVENDQAAACVKAALDVGITSFDTADVYANTAAETVLGEILAGERRESLELFTKVYWPTGPKGANDMGLSRKHILESIDGSLRRLQTDYVDVYQAHRYDHDTPLEETMVAFADVVRAGKAHYIGVSEWTADQIRAGAALAKEPAYPLISSQPQYSMLWRVIEGEVIPASEECGLGQIVWSPVAQGVLTGKYRPGEAPPAGSRATDDKGGASMIQRFMNDDVLTRVQALAPIADALGLSMAQARPRVGAAELERLRGDHRCVPARAGLREREGVGRHDPCRRDGADRRGTRRHRGTRSRQDGRDEPQARPVTRRGPRDQPVAGPSCVKGENNVRLGEAHIKGTCGICEKFPVLDHWSRSRIRKKASGRLAPLTVAT</sequence>
<dbReference type="InterPro" id="IPR036812">
    <property type="entry name" value="NAD(P)_OxRdtase_dom_sf"/>
</dbReference>
<name>A0ABQ6I850_9MICO</name>